<dbReference type="Proteomes" id="UP000215914">
    <property type="component" value="Unassembled WGS sequence"/>
</dbReference>
<dbReference type="EMBL" id="MNCJ02000319">
    <property type="protein sequence ID" value="KAF5810010.1"/>
    <property type="molecule type" value="Genomic_DNA"/>
</dbReference>
<reference evidence="1" key="1">
    <citation type="journal article" date="2017" name="Nature">
        <title>The sunflower genome provides insights into oil metabolism, flowering and Asterid evolution.</title>
        <authorList>
            <person name="Badouin H."/>
            <person name="Gouzy J."/>
            <person name="Grassa C.J."/>
            <person name="Murat F."/>
            <person name="Staton S.E."/>
            <person name="Cottret L."/>
            <person name="Lelandais-Briere C."/>
            <person name="Owens G.L."/>
            <person name="Carrere S."/>
            <person name="Mayjonade B."/>
            <person name="Legrand L."/>
            <person name="Gill N."/>
            <person name="Kane N.C."/>
            <person name="Bowers J.E."/>
            <person name="Hubner S."/>
            <person name="Bellec A."/>
            <person name="Berard A."/>
            <person name="Berges H."/>
            <person name="Blanchet N."/>
            <person name="Boniface M.C."/>
            <person name="Brunel D."/>
            <person name="Catrice O."/>
            <person name="Chaidir N."/>
            <person name="Claudel C."/>
            <person name="Donnadieu C."/>
            <person name="Faraut T."/>
            <person name="Fievet G."/>
            <person name="Helmstetter N."/>
            <person name="King M."/>
            <person name="Knapp S.J."/>
            <person name="Lai Z."/>
            <person name="Le Paslier M.C."/>
            <person name="Lippi Y."/>
            <person name="Lorenzon L."/>
            <person name="Mandel J.R."/>
            <person name="Marage G."/>
            <person name="Marchand G."/>
            <person name="Marquand E."/>
            <person name="Bret-Mestries E."/>
            <person name="Morien E."/>
            <person name="Nambeesan S."/>
            <person name="Nguyen T."/>
            <person name="Pegot-Espagnet P."/>
            <person name="Pouilly N."/>
            <person name="Raftis F."/>
            <person name="Sallet E."/>
            <person name="Schiex T."/>
            <person name="Thomas J."/>
            <person name="Vandecasteele C."/>
            <person name="Vares D."/>
            <person name="Vear F."/>
            <person name="Vautrin S."/>
            <person name="Crespi M."/>
            <person name="Mangin B."/>
            <person name="Burke J.M."/>
            <person name="Salse J."/>
            <person name="Munos S."/>
            <person name="Vincourt P."/>
            <person name="Rieseberg L.H."/>
            <person name="Langlade N.B."/>
        </authorList>
    </citation>
    <scope>NUCLEOTIDE SEQUENCE</scope>
    <source>
        <tissue evidence="1">Leaves</tissue>
    </source>
</reference>
<gene>
    <name evidence="1" type="ORF">HanXRQr2_Chr04g0164281</name>
</gene>
<proteinExistence type="predicted"/>
<sequence length="45" mass="5351">MAKRGFRGFMARRRFRLWSRLEKARGSLIVVKVNGEGLWWMVVQA</sequence>
<evidence type="ECO:0000313" key="2">
    <source>
        <dbReference type="Proteomes" id="UP000215914"/>
    </source>
</evidence>
<name>A0A9K3J904_HELAN</name>
<evidence type="ECO:0000313" key="1">
    <source>
        <dbReference type="EMBL" id="KAF5810010.1"/>
    </source>
</evidence>
<keyword evidence="2" id="KW-1185">Reference proteome</keyword>
<reference evidence="1" key="2">
    <citation type="submission" date="2020-06" db="EMBL/GenBank/DDBJ databases">
        <title>Helianthus annuus Genome sequencing and assembly Release 2.</title>
        <authorList>
            <person name="Gouzy J."/>
            <person name="Langlade N."/>
            <person name="Munos S."/>
        </authorList>
    </citation>
    <scope>NUCLEOTIDE SEQUENCE</scope>
    <source>
        <tissue evidence="1">Leaves</tissue>
    </source>
</reference>
<dbReference type="PROSITE" id="PS50096">
    <property type="entry name" value="IQ"/>
    <property type="match status" value="1"/>
</dbReference>
<accession>A0A9K3J904</accession>
<organism evidence="1 2">
    <name type="scientific">Helianthus annuus</name>
    <name type="common">Common sunflower</name>
    <dbReference type="NCBI Taxonomy" id="4232"/>
    <lineage>
        <taxon>Eukaryota</taxon>
        <taxon>Viridiplantae</taxon>
        <taxon>Streptophyta</taxon>
        <taxon>Embryophyta</taxon>
        <taxon>Tracheophyta</taxon>
        <taxon>Spermatophyta</taxon>
        <taxon>Magnoliopsida</taxon>
        <taxon>eudicotyledons</taxon>
        <taxon>Gunneridae</taxon>
        <taxon>Pentapetalae</taxon>
        <taxon>asterids</taxon>
        <taxon>campanulids</taxon>
        <taxon>Asterales</taxon>
        <taxon>Asteraceae</taxon>
        <taxon>Asteroideae</taxon>
        <taxon>Heliantheae alliance</taxon>
        <taxon>Heliantheae</taxon>
        <taxon>Helianthus</taxon>
    </lineage>
</organism>
<dbReference type="Gramene" id="mRNA:HanXRQr2_Chr04g0164281">
    <property type="protein sequence ID" value="mRNA:HanXRQr2_Chr04g0164281"/>
    <property type="gene ID" value="HanXRQr2_Chr04g0164281"/>
</dbReference>
<comment type="caution">
    <text evidence="1">The sequence shown here is derived from an EMBL/GenBank/DDBJ whole genome shotgun (WGS) entry which is preliminary data.</text>
</comment>
<dbReference type="AlphaFoldDB" id="A0A9K3J904"/>
<protein>
    <submittedName>
        <fullName evidence="1">IQ motif, EF-hand binding protein</fullName>
    </submittedName>
</protein>